<feature type="region of interest" description="Disordered" evidence="1">
    <location>
        <begin position="1"/>
        <end position="31"/>
    </location>
</feature>
<evidence type="ECO:0000256" key="2">
    <source>
        <dbReference type="SAM" id="Phobius"/>
    </source>
</evidence>
<dbReference type="EMBL" id="CP069036">
    <property type="protein sequence ID" value="QRD02544.1"/>
    <property type="molecule type" value="Genomic_DNA"/>
</dbReference>
<evidence type="ECO:0000313" key="4">
    <source>
        <dbReference type="Proteomes" id="UP000663193"/>
    </source>
</evidence>
<proteinExistence type="predicted"/>
<dbReference type="Proteomes" id="UP000663193">
    <property type="component" value="Chromosome 14"/>
</dbReference>
<organism evidence="3 4">
    <name type="scientific">Phaeosphaeria nodorum (strain SN15 / ATCC MYA-4574 / FGSC 10173)</name>
    <name type="common">Glume blotch fungus</name>
    <name type="synonym">Parastagonospora nodorum</name>
    <dbReference type="NCBI Taxonomy" id="321614"/>
    <lineage>
        <taxon>Eukaryota</taxon>
        <taxon>Fungi</taxon>
        <taxon>Dikarya</taxon>
        <taxon>Ascomycota</taxon>
        <taxon>Pezizomycotina</taxon>
        <taxon>Dothideomycetes</taxon>
        <taxon>Pleosporomycetidae</taxon>
        <taxon>Pleosporales</taxon>
        <taxon>Pleosporineae</taxon>
        <taxon>Phaeosphaeriaceae</taxon>
        <taxon>Parastagonospora</taxon>
    </lineage>
</organism>
<name>A0A7U2FE32_PHANO</name>
<accession>A0A7U2FE32</accession>
<dbReference type="VEuPathDB" id="FungiDB:JI435_112990"/>
<dbReference type="AlphaFoldDB" id="A0A7U2FE32"/>
<keyword evidence="2" id="KW-0812">Transmembrane</keyword>
<sequence>MSSSSREKATPPASPVLRGRSPWRAGDVPVKTKRSRTLGRVAVLLMLLGVLGYVGMGWGVCGEKCTKTTEWLENGARRTGEYVGGGSVLPSIHGTEAFARQQAAMLALASTPDSSFVEDNEAQREKIEEAAQQAQIQETAQHQQLQQQEDDEVTRADMVDAMNGQGDHTNETELVEEKEPEHVHVQSAGVGEGGEAVMGSIEGVGGGF</sequence>
<gene>
    <name evidence="3" type="ORF">JI435_112990</name>
</gene>
<evidence type="ECO:0000256" key="1">
    <source>
        <dbReference type="SAM" id="MobiDB-lite"/>
    </source>
</evidence>
<evidence type="ECO:0000313" key="3">
    <source>
        <dbReference type="EMBL" id="QRD02544.1"/>
    </source>
</evidence>
<keyword evidence="2" id="KW-0472">Membrane</keyword>
<keyword evidence="2" id="KW-1133">Transmembrane helix</keyword>
<protein>
    <submittedName>
        <fullName evidence="3">Uncharacterized protein</fullName>
    </submittedName>
</protein>
<reference evidence="4" key="1">
    <citation type="journal article" date="2021" name="BMC Genomics">
        <title>Chromosome-level genome assembly and manually-curated proteome of model necrotroph Parastagonospora nodorum Sn15 reveals a genome-wide trove of candidate effector homologs, and redundancy of virulence-related functions within an accessory chromosome.</title>
        <authorList>
            <person name="Bertazzoni S."/>
            <person name="Jones D.A.B."/>
            <person name="Phan H.T."/>
            <person name="Tan K.-C."/>
            <person name="Hane J.K."/>
        </authorList>
    </citation>
    <scope>NUCLEOTIDE SEQUENCE [LARGE SCALE GENOMIC DNA]</scope>
    <source>
        <strain evidence="4">SN15 / ATCC MYA-4574 / FGSC 10173)</strain>
    </source>
</reference>
<keyword evidence="4" id="KW-1185">Reference proteome</keyword>
<feature type="compositionally biased region" description="Low complexity" evidence="1">
    <location>
        <begin position="131"/>
        <end position="147"/>
    </location>
</feature>
<feature type="transmembrane region" description="Helical" evidence="2">
    <location>
        <begin position="41"/>
        <end position="60"/>
    </location>
</feature>
<feature type="region of interest" description="Disordered" evidence="1">
    <location>
        <begin position="131"/>
        <end position="152"/>
    </location>
</feature>